<dbReference type="RefSeq" id="WP_012858133.1">
    <property type="nucleotide sequence ID" value="NC_013515.1"/>
</dbReference>
<dbReference type="eggNOG" id="COG3733">
    <property type="taxonomic scope" value="Bacteria"/>
</dbReference>
<proteinExistence type="predicted"/>
<gene>
    <name evidence="1" type="ordered locus">Smon_0078</name>
</gene>
<dbReference type="HOGENOM" id="CLU_025062_0_0_0"/>
<dbReference type="OrthoDB" id="9879253at2"/>
<sequence length="677" mass="78893">MKIRNKLLALIITNVFSFGAEYYVKSDDNLIYNTPVSNHEIKSILGVEWGGAFKDKEIFTFLGGKLKSGNMSHLDGSGNIGFNFKKKLSKSTGIILNLGYLYNDGYEDNIKEIVKLRGEWNSKFEKDKETLKEYYHSQGLRFKDKQSLFLSSIVNYDNNKLKGYSGLIYSSEGFHIESLRFENFIKLETKNLNHNVGVDLNYKLKKHNDSKQNTYKKGGRLKGNINVKGKIGIVETYNGIKFYAGTILPSKKDYNILSNNELNVRNGNIRYKVGINGEITLKEVESFKNLKYIYKPEIMFGIKYDKDRLLLENINKLKGRIFIDKSGLYKDGYDKSKNIDTSIGSIYSDNKLIYRFNNFDIRGISKYRISSHMNKDKYEGLEHLLSTGIGFDYNKNYENTEIKHSSDLRYLFGYADKKTFSIINFWSDNKLEHKINDKLNFGVELNLTSSNRFRVLNRDAKEDELLLLVDGNGILKYNINPRFIFKNKLEFKNIILFSNFSNINNVKPKAQEQAKNNEQSSNKFLLDSQYILNIYNESELTYKIKNNIDIKGKFFIGYNQLKSNKLYDSLKNLKREQIDENGIREFSSKDIKIINEEKKIADDYYNFLITTGIESEMRYINDKLIIKPSLEFGTSHMFSINFENDDKTNIFNNKIHNVSFIIKKIFTKIGLNLEYRW</sequence>
<reference evidence="1 2" key="1">
    <citation type="journal article" date="2009" name="Stand. Genomic Sci.">
        <title>Complete genome sequence of Streptobacillus moniliformis type strain (9901T).</title>
        <authorList>
            <person name="Nolan M."/>
            <person name="Gronow S."/>
            <person name="Lapidus A."/>
            <person name="Ivanova N."/>
            <person name="Copeland A."/>
            <person name="Lucas S."/>
            <person name="Del Rio T.G."/>
            <person name="Chen F."/>
            <person name="Tice H."/>
            <person name="Pitluck S."/>
            <person name="Cheng J.F."/>
            <person name="Sims D."/>
            <person name="Meincke L."/>
            <person name="Bruce D."/>
            <person name="Goodwin L."/>
            <person name="Brettin T."/>
            <person name="Han C."/>
            <person name="Detter J.C."/>
            <person name="Ovchinikova G."/>
            <person name="Pati A."/>
            <person name="Mavromatis K."/>
            <person name="Mikhailova N."/>
            <person name="Chen A."/>
            <person name="Palaniappan K."/>
            <person name="Land M."/>
            <person name="Hauser L."/>
            <person name="Chang Y.J."/>
            <person name="Jeffries C.D."/>
            <person name="Rohde M."/>
            <person name="Sproer C."/>
            <person name="Goker M."/>
            <person name="Bristow J."/>
            <person name="Eisen J.A."/>
            <person name="Markowitz V."/>
            <person name="Hugenholtz P."/>
            <person name="Kyrpides N.C."/>
            <person name="Klenk H.P."/>
            <person name="Chain P."/>
        </authorList>
    </citation>
    <scope>NUCLEOTIDE SEQUENCE [LARGE SCALE GENOMIC DNA]</scope>
    <source>
        <strain evidence="2">ATCC 14647 / DSM 12112 / NCTC 10651 / 9901</strain>
    </source>
</reference>
<dbReference type="STRING" id="519441.Smon_0078"/>
<keyword evidence="2" id="KW-1185">Reference proteome</keyword>
<dbReference type="GeneID" id="29672899"/>
<dbReference type="AlphaFoldDB" id="D1AW99"/>
<evidence type="ECO:0000313" key="2">
    <source>
        <dbReference type="Proteomes" id="UP000002072"/>
    </source>
</evidence>
<dbReference type="Proteomes" id="UP000002072">
    <property type="component" value="Chromosome"/>
</dbReference>
<name>D1AW99_STRM9</name>
<protein>
    <submittedName>
        <fullName evidence="1">Uncharacterized protein</fullName>
    </submittedName>
</protein>
<accession>D1AW99</accession>
<organism evidence="1 2">
    <name type="scientific">Streptobacillus moniliformis (strain ATCC 14647 / DSM 12112 / NCTC 10651 / 9901)</name>
    <dbReference type="NCBI Taxonomy" id="519441"/>
    <lineage>
        <taxon>Bacteria</taxon>
        <taxon>Fusobacteriati</taxon>
        <taxon>Fusobacteriota</taxon>
        <taxon>Fusobacteriia</taxon>
        <taxon>Fusobacteriales</taxon>
        <taxon>Leptotrichiaceae</taxon>
        <taxon>Streptobacillus</taxon>
    </lineage>
</organism>
<evidence type="ECO:0000313" key="1">
    <source>
        <dbReference type="EMBL" id="ACZ00575.1"/>
    </source>
</evidence>
<dbReference type="EMBL" id="CP001779">
    <property type="protein sequence ID" value="ACZ00575.1"/>
    <property type="molecule type" value="Genomic_DNA"/>
</dbReference>
<dbReference type="KEGG" id="smf:Smon_0078"/>